<dbReference type="AlphaFoldDB" id="A0A511Y6M3"/>
<sequence length="275" mass="31468">MNFELEMNSYEDICKILNIHPGLKPDVSAYDEEDQKAAVSLFRLWNANKAAWNGEMIDFNDDDQEKYEILFDLGDEVDPDSGLMYFTYRPVSNRSHVGARLLWPGITIAKHVTKVMQQDFMNMMKIPEKIIKTGNESLKLSTINSRSEVNSYEDICKILNIDPDLEPDVSAYTMEDKEAAISMFRLWKANKAVWNGEVIDFNNYDRNIYQHKYEVMCNLSDEAGGGEGFTYSSCSSTGDYSAVGARLLWPGTTIAKHMTKVMREDFINVMKIPKK</sequence>
<protein>
    <submittedName>
        <fullName evidence="1">Uncharacterized protein</fullName>
    </submittedName>
</protein>
<dbReference type="OrthoDB" id="1038140at2"/>
<organism evidence="1 2">
    <name type="scientific">Chryseobacterium lathyri</name>
    <dbReference type="NCBI Taxonomy" id="395933"/>
    <lineage>
        <taxon>Bacteria</taxon>
        <taxon>Pseudomonadati</taxon>
        <taxon>Bacteroidota</taxon>
        <taxon>Flavobacteriia</taxon>
        <taxon>Flavobacteriales</taxon>
        <taxon>Weeksellaceae</taxon>
        <taxon>Chryseobacterium group</taxon>
        <taxon>Chryseobacterium</taxon>
    </lineage>
</organism>
<reference evidence="1 2" key="1">
    <citation type="submission" date="2019-07" db="EMBL/GenBank/DDBJ databases">
        <title>Whole genome shotgun sequence of Chryseobacterium lathyri NBRC 105250.</title>
        <authorList>
            <person name="Hosoyama A."/>
            <person name="Uohara A."/>
            <person name="Ohji S."/>
            <person name="Ichikawa N."/>
        </authorList>
    </citation>
    <scope>NUCLEOTIDE SEQUENCE [LARGE SCALE GENOMIC DNA]</scope>
    <source>
        <strain evidence="1 2">NBRC 105250</strain>
    </source>
</reference>
<proteinExistence type="predicted"/>
<dbReference type="RefSeq" id="WP_111953158.1">
    <property type="nucleotide sequence ID" value="NZ_BJYI01000003.1"/>
</dbReference>
<name>A0A511Y6M3_9FLAO</name>
<accession>A0A511Y6M3</accession>
<evidence type="ECO:0000313" key="1">
    <source>
        <dbReference type="EMBL" id="GEN70840.1"/>
    </source>
</evidence>
<dbReference type="Proteomes" id="UP000321150">
    <property type="component" value="Unassembled WGS sequence"/>
</dbReference>
<gene>
    <name evidence="1" type="ORF">CLA01_09120</name>
</gene>
<evidence type="ECO:0000313" key="2">
    <source>
        <dbReference type="Proteomes" id="UP000321150"/>
    </source>
</evidence>
<comment type="caution">
    <text evidence="1">The sequence shown here is derived from an EMBL/GenBank/DDBJ whole genome shotgun (WGS) entry which is preliminary data.</text>
</comment>
<dbReference type="EMBL" id="BJYI01000003">
    <property type="protein sequence ID" value="GEN70840.1"/>
    <property type="molecule type" value="Genomic_DNA"/>
</dbReference>